<organism evidence="2 3">
    <name type="scientific">Arcticibacter tournemirensis</name>
    <dbReference type="NCBI Taxonomy" id="699437"/>
    <lineage>
        <taxon>Bacteria</taxon>
        <taxon>Pseudomonadati</taxon>
        <taxon>Bacteroidota</taxon>
        <taxon>Sphingobacteriia</taxon>
        <taxon>Sphingobacteriales</taxon>
        <taxon>Sphingobacteriaceae</taxon>
        <taxon>Arcticibacter</taxon>
    </lineage>
</organism>
<dbReference type="EMBL" id="VWNE01000013">
    <property type="protein sequence ID" value="KAA8483145.1"/>
    <property type="molecule type" value="Genomic_DNA"/>
</dbReference>
<sequence length="1026" mass="115023">MKNLLLGLFFLNVLFPAHLRAQDDLFLKYQGRSPTALVGDGKFIIRTTPDRFVAAKGIKLDGMFRFFSNGYELLPASTLWNSTFFPGGVAYDIRVGRDSISVIYGVLPASGFSICVKTSAWIEVRLMLNNSIGLQRKEKRDKSIKYVFFNQGELPPAILSYSDFQKQLLTASGQKLVLKSPDKTLNQAVAFSQSLLDLGYNGDLMFCELFRWQDIWARDLGSGLLPGGMASGRVKAARQSLEYDLKRYALMSPEDCKNSNDPSQGGTAEGIGWTARSVWNYYQYSGDIRQLREDAEIIRPWVAHWIRRDYDDDGLIVDVTEFMDHMIMMLTTNGVSTLAANSMYASLLNYYSKIEKELGNKGEAQKLFGLYNRTVNAINTVFWNNERKYFNNMVLWDMVCQRSSQASQAMLLKIGATDAVRSAETLDYLRKNNWCDYGSLTIVPRMNHVGLENDQNVKVWPWWNLWEAEACFKYGEKDNGYKLLNLAASTICDEKYPGFIEETLDTNGVSTGGNVFVTAAGNLLDVVVKDVMGVEPLIPGWSEIKIIPSIPDSWDNFECRVPTPHGYLLIKSKNRRLSVNVNDPNIRFVHVSDPENTFVTGTGKKLYKATLALSNRKEPGYKLVKKTGLPPLQEGKAALFYDPSFHSDKPYPGAELLNIDALADLGNTQYKKILVRGNRLPLYSSSGKSVKRSLEAFVKHGGTVIFFGATTNAKSDEDGAGILGEQCGIIDWYQYLPARTKIDLGKWVFSPDTANTSLLQKNGNYTTVFTLPQSFRGKNILIELGPLSGLDSVFINGSFAASFRDMEACIKQEYPTRTNYPDAHRYKMLSRFYVVKPEAEAYRAIRFSGQNTLAVRIFNDGMDRGMPDSNGASIGVTETGKSWQPIDEALPDVGLSSPKRKGVNYWGNEQFFNSWSTKNGMFGFEIDGDGIEFCDNTILRGLPKEHMPVRTAYTDFAIFKPWTFETLAYTTTRQHLLYPQVTERYPCIVRIANADTKGGYVLITPAVAGSVTGKNILKKLGVNFNN</sequence>
<keyword evidence="3" id="KW-1185">Reference proteome</keyword>
<dbReference type="AlphaFoldDB" id="A0A5M9HA94"/>
<dbReference type="Gene3D" id="1.50.10.10">
    <property type="match status" value="1"/>
</dbReference>
<dbReference type="InterPro" id="IPR035396">
    <property type="entry name" value="Bac_rhamnosid6H"/>
</dbReference>
<dbReference type="Gene3D" id="2.60.120.260">
    <property type="entry name" value="Galactose-binding domain-like"/>
    <property type="match status" value="1"/>
</dbReference>
<dbReference type="Gene3D" id="2.60.420.10">
    <property type="entry name" value="Maltose phosphorylase, domain 3"/>
    <property type="match status" value="1"/>
</dbReference>
<name>A0A5M9HA94_9SPHI</name>
<dbReference type="OrthoDB" id="9815108at2"/>
<accession>A0A5M9HA94</accession>
<reference evidence="2 3" key="1">
    <citation type="submission" date="2019-09" db="EMBL/GenBank/DDBJ databases">
        <title>Pararcticibacter amylolyticus gen. nov., sp. nov., isolated from a rottenly hemp rope, and reclassification of Pedobacter tournemirensis as Pararcticibacter tournemirensis comb. nov.</title>
        <authorList>
            <person name="Cai Y."/>
        </authorList>
    </citation>
    <scope>NUCLEOTIDE SEQUENCE [LARGE SCALE GENOMIC DNA]</scope>
    <source>
        <strain evidence="2 3">TF5-37.2-LB10</strain>
    </source>
</reference>
<dbReference type="Proteomes" id="UP000322918">
    <property type="component" value="Unassembled WGS sequence"/>
</dbReference>
<dbReference type="PANTHER" id="PTHR34987:SF4">
    <property type="entry name" value="ALPHA-L-RHAMNOSIDASE C-TERMINAL DOMAIN-CONTAINING PROTEIN"/>
    <property type="match status" value="1"/>
</dbReference>
<protein>
    <recommendedName>
        <fullName evidence="1">Alpha-L-rhamnosidase six-hairpin glycosidase domain-containing protein</fullName>
    </recommendedName>
</protein>
<evidence type="ECO:0000259" key="1">
    <source>
        <dbReference type="Pfam" id="PF17389"/>
    </source>
</evidence>
<proteinExistence type="predicted"/>
<dbReference type="GO" id="GO:0005975">
    <property type="term" value="P:carbohydrate metabolic process"/>
    <property type="evidence" value="ECO:0007669"/>
    <property type="project" value="InterPro"/>
</dbReference>
<feature type="domain" description="Alpha-L-rhamnosidase six-hairpin glycosidase" evidence="1">
    <location>
        <begin position="265"/>
        <end position="429"/>
    </location>
</feature>
<dbReference type="RefSeq" id="WP_141815962.1">
    <property type="nucleotide sequence ID" value="NZ_VFPL01000001.1"/>
</dbReference>
<dbReference type="InterPro" id="IPR008928">
    <property type="entry name" value="6-hairpin_glycosidase_sf"/>
</dbReference>
<comment type="caution">
    <text evidence="2">The sequence shown here is derived from an EMBL/GenBank/DDBJ whole genome shotgun (WGS) entry which is preliminary data.</text>
</comment>
<gene>
    <name evidence="2" type="ORF">F1649_10060</name>
</gene>
<evidence type="ECO:0000313" key="3">
    <source>
        <dbReference type="Proteomes" id="UP000322918"/>
    </source>
</evidence>
<dbReference type="Pfam" id="PF17389">
    <property type="entry name" value="Bac_rhamnosid6H"/>
    <property type="match status" value="1"/>
</dbReference>
<dbReference type="SUPFAM" id="SSF48208">
    <property type="entry name" value="Six-hairpin glycosidases"/>
    <property type="match status" value="1"/>
</dbReference>
<evidence type="ECO:0000313" key="2">
    <source>
        <dbReference type="EMBL" id="KAA8483145.1"/>
    </source>
</evidence>
<dbReference type="InterPro" id="IPR012341">
    <property type="entry name" value="6hp_glycosidase-like_sf"/>
</dbReference>
<dbReference type="PANTHER" id="PTHR34987">
    <property type="entry name" value="C, PUTATIVE (AFU_ORTHOLOGUE AFUA_3G02880)-RELATED"/>
    <property type="match status" value="1"/>
</dbReference>